<proteinExistence type="inferred from homology"/>
<name>A0A316YFY6_9BASI</name>
<keyword evidence="3" id="KW-0813">Transport</keyword>
<feature type="transmembrane region" description="Helical" evidence="9">
    <location>
        <begin position="101"/>
        <end position="120"/>
    </location>
</feature>
<dbReference type="FunFam" id="1.20.1530.20:FF:000009">
    <property type="entry name" value="Arsenite transporter, ACR3 family"/>
    <property type="match status" value="1"/>
</dbReference>
<dbReference type="AlphaFoldDB" id="A0A316YFY6"/>
<evidence type="ECO:0000256" key="9">
    <source>
        <dbReference type="SAM" id="Phobius"/>
    </source>
</evidence>
<keyword evidence="8 9" id="KW-0472">Membrane</keyword>
<evidence type="ECO:0000313" key="11">
    <source>
        <dbReference type="Proteomes" id="UP000245768"/>
    </source>
</evidence>
<evidence type="ECO:0000313" key="10">
    <source>
        <dbReference type="EMBL" id="PWN86655.1"/>
    </source>
</evidence>
<dbReference type="InterPro" id="IPR002657">
    <property type="entry name" value="BilAc:Na_symport/Acr3"/>
</dbReference>
<protein>
    <submittedName>
        <fullName evidence="10">Arsenical-resistance protein</fullName>
    </submittedName>
</protein>
<organism evidence="10 11">
    <name type="scientific">Acaromyces ingoldii</name>
    <dbReference type="NCBI Taxonomy" id="215250"/>
    <lineage>
        <taxon>Eukaryota</taxon>
        <taxon>Fungi</taxon>
        <taxon>Dikarya</taxon>
        <taxon>Basidiomycota</taxon>
        <taxon>Ustilaginomycotina</taxon>
        <taxon>Exobasidiomycetes</taxon>
        <taxon>Exobasidiales</taxon>
        <taxon>Cryptobasidiaceae</taxon>
        <taxon>Acaromyces</taxon>
    </lineage>
</organism>
<feature type="transmembrane region" description="Helical" evidence="9">
    <location>
        <begin position="377"/>
        <end position="402"/>
    </location>
</feature>
<gene>
    <name evidence="10" type="ORF">FA10DRAFT_246150</name>
</gene>
<evidence type="ECO:0000256" key="5">
    <source>
        <dbReference type="ARBA" id="ARBA00022692"/>
    </source>
</evidence>
<evidence type="ECO:0000256" key="4">
    <source>
        <dbReference type="ARBA" id="ARBA00022475"/>
    </source>
</evidence>
<keyword evidence="11" id="KW-1185">Reference proteome</keyword>
<keyword evidence="7 9" id="KW-1133">Transmembrane helix</keyword>
<dbReference type="GeneID" id="37041311"/>
<feature type="transmembrane region" description="Helical" evidence="9">
    <location>
        <begin position="201"/>
        <end position="223"/>
    </location>
</feature>
<feature type="transmembrane region" description="Helical" evidence="9">
    <location>
        <begin position="315"/>
        <end position="334"/>
    </location>
</feature>
<feature type="transmembrane region" description="Helical" evidence="9">
    <location>
        <begin position="170"/>
        <end position="189"/>
    </location>
</feature>
<reference evidence="10 11" key="1">
    <citation type="journal article" date="2018" name="Mol. Biol. Evol.">
        <title>Broad Genomic Sampling Reveals a Smut Pathogenic Ancestry of the Fungal Clade Ustilaginomycotina.</title>
        <authorList>
            <person name="Kijpornyongpan T."/>
            <person name="Mondo S.J."/>
            <person name="Barry K."/>
            <person name="Sandor L."/>
            <person name="Lee J."/>
            <person name="Lipzen A."/>
            <person name="Pangilinan J."/>
            <person name="LaButti K."/>
            <person name="Hainaut M."/>
            <person name="Henrissat B."/>
            <person name="Grigoriev I.V."/>
            <person name="Spatafora J.W."/>
            <person name="Aime M.C."/>
        </authorList>
    </citation>
    <scope>NUCLEOTIDE SEQUENCE [LARGE SCALE GENOMIC DNA]</scope>
    <source>
        <strain evidence="10 11">MCA 4198</strain>
    </source>
</reference>
<sequence length="421" mass="46465">MSSPLESKAPDSSSLGCAEIGTCSRASQKGLTNFRSHGGVPTHKDMREEEDVSNATAKSILLGLNWLDRFLTLFIILAMIIGVVIGEFAPNVNSTLNKGNLKGVSAPLVVGLIVMMWPILTKVPYEQLPKTFKSSKIWLQILLSLILNWVIGPFLMLGIAWATLPDLEEYRIGIIMVGLARCIAMVMIWNKIARGDASVCAILVIINSILQIVLYAPFSLWFVNVISGSQSYKLDYGDTAISVLIYLGIPLISGVLTRFLIIRTAGRAFFERKFLHFFGPLSLVGLLYTIIIIFAEQAKHILHNLGPTFRTFVPLVLYFAIMWTLAFFLVWHFSKRYGHENWGYQMAVVQAFTAGSNNFELAIAVCVSVYGADSNQALAATIGPLVEVPVLLALSWIALYAGQKLRWSSASKEQGIDRTSP</sequence>
<dbReference type="Pfam" id="PF01758">
    <property type="entry name" value="SBF"/>
    <property type="match status" value="1"/>
</dbReference>
<feature type="transmembrane region" description="Helical" evidence="9">
    <location>
        <begin position="243"/>
        <end position="262"/>
    </location>
</feature>
<feature type="transmembrane region" description="Helical" evidence="9">
    <location>
        <begin position="274"/>
        <end position="295"/>
    </location>
</feature>
<feature type="transmembrane region" description="Helical" evidence="9">
    <location>
        <begin position="70"/>
        <end position="89"/>
    </location>
</feature>
<evidence type="ECO:0000256" key="1">
    <source>
        <dbReference type="ARBA" id="ARBA00004651"/>
    </source>
</evidence>
<comment type="subcellular location">
    <subcellularLocation>
        <location evidence="1">Cell membrane</location>
        <topology evidence="1">Multi-pass membrane protein</topology>
    </subcellularLocation>
</comment>
<comment type="similarity">
    <text evidence="2">Belongs to the arsenical resistance-3 (ACR3) (TC 2.A.59) family.</text>
</comment>
<dbReference type="InterPro" id="IPR004706">
    <property type="entry name" value="Arsenical-R_Acr3"/>
</dbReference>
<keyword evidence="4" id="KW-1003">Cell membrane</keyword>
<dbReference type="RefSeq" id="XP_025373853.1">
    <property type="nucleotide sequence ID" value="XM_025519395.1"/>
</dbReference>
<dbReference type="EMBL" id="KZ819643">
    <property type="protein sequence ID" value="PWN86655.1"/>
    <property type="molecule type" value="Genomic_DNA"/>
</dbReference>
<evidence type="ECO:0000256" key="8">
    <source>
        <dbReference type="ARBA" id="ARBA00023136"/>
    </source>
</evidence>
<dbReference type="GO" id="GO:0015297">
    <property type="term" value="F:antiporter activity"/>
    <property type="evidence" value="ECO:0007669"/>
    <property type="project" value="InterPro"/>
</dbReference>
<dbReference type="PANTHER" id="PTHR43057">
    <property type="entry name" value="ARSENITE EFFLUX TRANSPORTER"/>
    <property type="match status" value="1"/>
</dbReference>
<keyword evidence="5 9" id="KW-0812">Transmembrane</keyword>
<dbReference type="OrthoDB" id="187348at2759"/>
<dbReference type="Proteomes" id="UP000245768">
    <property type="component" value="Unassembled WGS sequence"/>
</dbReference>
<evidence type="ECO:0000256" key="7">
    <source>
        <dbReference type="ARBA" id="ARBA00022989"/>
    </source>
</evidence>
<dbReference type="STRING" id="215250.A0A316YFY6"/>
<dbReference type="GO" id="GO:0015104">
    <property type="term" value="F:antimonite transmembrane transporter activity"/>
    <property type="evidence" value="ECO:0007669"/>
    <property type="project" value="TreeGrafter"/>
</dbReference>
<evidence type="ECO:0000256" key="6">
    <source>
        <dbReference type="ARBA" id="ARBA00022849"/>
    </source>
</evidence>
<dbReference type="NCBIfam" id="TIGR00832">
    <property type="entry name" value="acr3"/>
    <property type="match status" value="1"/>
</dbReference>
<feature type="transmembrane region" description="Helical" evidence="9">
    <location>
        <begin position="141"/>
        <end position="164"/>
    </location>
</feature>
<dbReference type="GO" id="GO:0046685">
    <property type="term" value="P:response to arsenic-containing substance"/>
    <property type="evidence" value="ECO:0007669"/>
    <property type="project" value="UniProtKB-KW"/>
</dbReference>
<evidence type="ECO:0000256" key="3">
    <source>
        <dbReference type="ARBA" id="ARBA00022448"/>
    </source>
</evidence>
<dbReference type="Gene3D" id="1.20.1530.20">
    <property type="match status" value="1"/>
</dbReference>
<dbReference type="GO" id="GO:0015105">
    <property type="term" value="F:arsenite transmembrane transporter activity"/>
    <property type="evidence" value="ECO:0007669"/>
    <property type="project" value="TreeGrafter"/>
</dbReference>
<dbReference type="InParanoid" id="A0A316YFY6"/>
<evidence type="ECO:0000256" key="2">
    <source>
        <dbReference type="ARBA" id="ARBA00010110"/>
    </source>
</evidence>
<dbReference type="InterPro" id="IPR038770">
    <property type="entry name" value="Na+/solute_symporter_sf"/>
</dbReference>
<accession>A0A316YFY6</accession>
<keyword evidence="6" id="KW-0059">Arsenical resistance</keyword>
<feature type="transmembrane region" description="Helical" evidence="9">
    <location>
        <begin position="346"/>
        <end position="371"/>
    </location>
</feature>
<dbReference type="GO" id="GO:0005886">
    <property type="term" value="C:plasma membrane"/>
    <property type="evidence" value="ECO:0007669"/>
    <property type="project" value="UniProtKB-SubCell"/>
</dbReference>
<dbReference type="PANTHER" id="PTHR43057:SF1">
    <property type="entry name" value="ARSENICAL-RESISTANCE PROTEIN 3"/>
    <property type="match status" value="1"/>
</dbReference>